<dbReference type="SUPFAM" id="SSF52540">
    <property type="entry name" value="P-loop containing nucleoside triphosphate hydrolases"/>
    <property type="match status" value="1"/>
</dbReference>
<keyword evidence="1" id="KW-0418">Kinase</keyword>
<dbReference type="STRING" id="1443111.Z949_1764"/>
<comment type="caution">
    <text evidence="1">The sequence shown here is derived from an EMBL/GenBank/DDBJ whole genome shotgun (WGS) entry which is preliminary data.</text>
</comment>
<dbReference type="InterPro" id="IPR052922">
    <property type="entry name" value="Cytidylate_Kinase-2"/>
</dbReference>
<evidence type="ECO:0000313" key="1">
    <source>
        <dbReference type="EMBL" id="RKE93671.1"/>
    </source>
</evidence>
<protein>
    <submittedName>
        <fullName evidence="1">Adenylate kinase family enzyme</fullName>
    </submittedName>
</protein>
<accession>A0A420DHG2</accession>
<dbReference type="InterPro" id="IPR027417">
    <property type="entry name" value="P-loop_NTPase"/>
</dbReference>
<keyword evidence="2" id="KW-1185">Reference proteome</keyword>
<dbReference type="Gene3D" id="3.40.50.300">
    <property type="entry name" value="P-loop containing nucleotide triphosphate hydrolases"/>
    <property type="match status" value="1"/>
</dbReference>
<dbReference type="GO" id="GO:0016301">
    <property type="term" value="F:kinase activity"/>
    <property type="evidence" value="ECO:0007669"/>
    <property type="project" value="UniProtKB-KW"/>
</dbReference>
<dbReference type="EMBL" id="RAQK01000002">
    <property type="protein sequence ID" value="RKE93671.1"/>
    <property type="molecule type" value="Genomic_DNA"/>
</dbReference>
<evidence type="ECO:0000313" key="2">
    <source>
        <dbReference type="Proteomes" id="UP000284407"/>
    </source>
</evidence>
<proteinExistence type="predicted"/>
<dbReference type="PANTHER" id="PTHR37816:SF2">
    <property type="entry name" value="DNA TOPOLOGY MODULATION PROTEIN FLAR-RELATED PROTEIN"/>
    <property type="match status" value="1"/>
</dbReference>
<sequence>MGAGITLSLEKVGALNLLRDTRIYILGASGAGATALGSELAKALSLTHVDCDDHFWAKTELPFSQIQELDARIASMTDALGTAGWVLSGDCNGWGAEFVAKADIVVFLTAPADLRFHRLVRREKERFGKRIEIGGDMYETHGNFLAWAAAYDRPENSGRSLVMHEIWLSQQTTPVCRLNGAQHVDVSVQEIISKMLR</sequence>
<organism evidence="1 2">
    <name type="scientific">Sulfitobacter guttiformis</name>
    <dbReference type="NCBI Taxonomy" id="74349"/>
    <lineage>
        <taxon>Bacteria</taxon>
        <taxon>Pseudomonadati</taxon>
        <taxon>Pseudomonadota</taxon>
        <taxon>Alphaproteobacteria</taxon>
        <taxon>Rhodobacterales</taxon>
        <taxon>Roseobacteraceae</taxon>
        <taxon>Sulfitobacter</taxon>
    </lineage>
</organism>
<dbReference type="Proteomes" id="UP000284407">
    <property type="component" value="Unassembled WGS sequence"/>
</dbReference>
<dbReference type="AlphaFoldDB" id="A0A420DHG2"/>
<dbReference type="PANTHER" id="PTHR37816">
    <property type="entry name" value="YALI0E33011P"/>
    <property type="match status" value="1"/>
</dbReference>
<reference evidence="1 2" key="1">
    <citation type="submission" date="2018-09" db="EMBL/GenBank/DDBJ databases">
        <title>Genomic Encyclopedia of Archaeal and Bacterial Type Strains, Phase II (KMG-II): from individual species to whole genera.</title>
        <authorList>
            <person name="Goeker M."/>
        </authorList>
    </citation>
    <scope>NUCLEOTIDE SEQUENCE [LARGE SCALE GENOMIC DNA]</scope>
    <source>
        <strain evidence="1 2">DSM 11458</strain>
    </source>
</reference>
<gene>
    <name evidence="1" type="ORF">C8N30_2756</name>
</gene>
<keyword evidence="1" id="KW-0808">Transferase</keyword>
<name>A0A420DHG2_9RHOB</name>